<dbReference type="GO" id="GO:0005730">
    <property type="term" value="C:nucleolus"/>
    <property type="evidence" value="ECO:0007669"/>
    <property type="project" value="UniProtKB-SubCell"/>
</dbReference>
<dbReference type="SMART" id="SM00490">
    <property type="entry name" value="HELICc"/>
    <property type="match status" value="1"/>
</dbReference>
<protein>
    <recommendedName>
        <fullName evidence="10">ATP-dependent RNA helicase</fullName>
        <ecNumber evidence="10">3.6.4.13</ecNumber>
    </recommendedName>
</protein>
<feature type="compositionally biased region" description="Basic residues" evidence="11">
    <location>
        <begin position="12"/>
        <end position="34"/>
    </location>
</feature>
<dbReference type="CDD" id="cd18787">
    <property type="entry name" value="SF2_C_DEAD"/>
    <property type="match status" value="1"/>
</dbReference>
<feature type="domain" description="DEAD-box RNA helicase Q" evidence="14">
    <location>
        <begin position="59"/>
        <end position="87"/>
    </location>
</feature>
<feature type="region of interest" description="Disordered" evidence="11">
    <location>
        <begin position="1"/>
        <end position="64"/>
    </location>
</feature>
<dbReference type="GO" id="GO:0003724">
    <property type="term" value="F:RNA helicase activity"/>
    <property type="evidence" value="ECO:0007669"/>
    <property type="project" value="UniProtKB-EC"/>
</dbReference>
<dbReference type="EMBL" id="ML178856">
    <property type="protein sequence ID" value="TFK96726.1"/>
    <property type="molecule type" value="Genomic_DNA"/>
</dbReference>
<dbReference type="GO" id="GO:0006364">
    <property type="term" value="P:rRNA processing"/>
    <property type="evidence" value="ECO:0007669"/>
    <property type="project" value="UniProtKB-KW"/>
</dbReference>
<keyword evidence="7 10" id="KW-0067">ATP-binding</keyword>
<dbReference type="Pfam" id="PF00270">
    <property type="entry name" value="DEAD"/>
    <property type="match status" value="1"/>
</dbReference>
<dbReference type="InterPro" id="IPR027417">
    <property type="entry name" value="P-loop_NTPase"/>
</dbReference>
<dbReference type="CDD" id="cd17941">
    <property type="entry name" value="DEADc_DDX10"/>
    <property type="match status" value="1"/>
</dbReference>
<evidence type="ECO:0000313" key="16">
    <source>
        <dbReference type="Proteomes" id="UP000305067"/>
    </source>
</evidence>
<dbReference type="AlphaFoldDB" id="A0A5C3Q5B6"/>
<feature type="region of interest" description="Disordered" evidence="11">
    <location>
        <begin position="605"/>
        <end position="677"/>
    </location>
</feature>
<dbReference type="InterPro" id="IPR014001">
    <property type="entry name" value="Helicase_ATP-bd"/>
</dbReference>
<dbReference type="Pfam" id="PF00271">
    <property type="entry name" value="Helicase_C"/>
    <property type="match status" value="1"/>
</dbReference>
<dbReference type="OrthoDB" id="10259640at2759"/>
<keyword evidence="5 10" id="KW-0378">Hydrolase</keyword>
<dbReference type="PROSITE" id="PS51194">
    <property type="entry name" value="HELICASE_CTER"/>
    <property type="match status" value="1"/>
</dbReference>
<keyword evidence="6 10" id="KW-0347">Helicase</keyword>
<keyword evidence="16" id="KW-1185">Reference proteome</keyword>
<dbReference type="GO" id="GO:0005524">
    <property type="term" value="F:ATP binding"/>
    <property type="evidence" value="ECO:0007669"/>
    <property type="project" value="UniProtKB-UniRule"/>
</dbReference>
<name>A0A5C3Q5B6_9AGAR</name>
<evidence type="ECO:0000313" key="15">
    <source>
        <dbReference type="EMBL" id="TFK96726.1"/>
    </source>
</evidence>
<dbReference type="InterPro" id="IPR001650">
    <property type="entry name" value="Helicase_C-like"/>
</dbReference>
<evidence type="ECO:0000259" key="13">
    <source>
        <dbReference type="PROSITE" id="PS51194"/>
    </source>
</evidence>
<dbReference type="InterPro" id="IPR025313">
    <property type="entry name" value="SPB4-like_CTE"/>
</dbReference>
<sequence length="884" mass="96838">MPEPSAKNGGYNKKRMPNGKAQGKKGGQRQHATKKMTEKQALESVKRQIKDYEPSPEHKAFTDLPLSESTKRGLKKAFFTTMTPIQQRSVPISLKGKDVLGAAQTGSGKTLAFLIPVLEALYRNKWGPQDGLGALVISPTRELAVQIFQVLRSIGGFHSFSAGLVIGGKDVKVEKDRLARMNILVATPGRLLQHMDETVGFEAGNLQILVLDEADRILDLGFSKTLSALLSHLPPSRQTLLFSATQTKSVSDLARLSLKDPVHIASSKLDKSSGTERTPNLPPTLTQSYTLLPLPLKLPTLFSFLRAHLSSKTLIFLSSCKQVRHTHTAFCRLHPGVPLLFLHGRLSQTQRLETFKKFAKMSSGSGKKGEGGGGGGGGVLFATDVAARGLDFAGVDWVIQVDCPESVDSYVHRVGRTARAGKEGKALMFLDPSEEKFIEVLKGRGVVVGKVKIKEGMNGEGAGVGGYGGGGRGRGGEGVKGVMQRMAWEEPEMKYLAQRAFISYLRSVHLQKDKSIFDVAKLDIDGYAEALGLPGTPKVKFLTREQARRKKELKNASRDDAKAIAEAAGDEGGEEEEEKKTEPVKVRTKYDRMFERKNTMIEQYTKMIDDSDSDFEGSSSFSGEEEEETQLPDAPANEDDDFITLKRANHKLSDDESSSSGSGSEGELDHDEANADPLTKASYLAANLSKRKQKLSRSKKILLQGGQSQRILFDPDTGEGKPVYAIADGDEYILERGGVGGVMRDAEGYAEEGRKEMGDVRERDWEEAREKRREGKRRRKEREREAQGLSNSRGDAGAQIGDGDEEGDGYVSPEFDLPEMDEDEVDRLWPQGNKSKGKRRAGDDDSNSDDESVDDGRPGKRAKTGGNELEDEEEMAMRLLSGGR</sequence>
<evidence type="ECO:0000256" key="4">
    <source>
        <dbReference type="ARBA" id="ARBA00022741"/>
    </source>
</evidence>
<evidence type="ECO:0000256" key="5">
    <source>
        <dbReference type="ARBA" id="ARBA00022801"/>
    </source>
</evidence>
<feature type="compositionally biased region" description="Acidic residues" evidence="11">
    <location>
        <begin position="844"/>
        <end position="853"/>
    </location>
</feature>
<evidence type="ECO:0000256" key="3">
    <source>
        <dbReference type="ARBA" id="ARBA00022552"/>
    </source>
</evidence>
<dbReference type="InterPro" id="IPR014014">
    <property type="entry name" value="RNA_helicase_DEAD_Q_motif"/>
</dbReference>
<dbReference type="InterPro" id="IPR011545">
    <property type="entry name" value="DEAD/DEAH_box_helicase_dom"/>
</dbReference>
<evidence type="ECO:0000256" key="6">
    <source>
        <dbReference type="ARBA" id="ARBA00022806"/>
    </source>
</evidence>
<dbReference type="PANTHER" id="PTHR24031">
    <property type="entry name" value="RNA HELICASE"/>
    <property type="match status" value="1"/>
</dbReference>
<evidence type="ECO:0000259" key="12">
    <source>
        <dbReference type="PROSITE" id="PS51192"/>
    </source>
</evidence>
<feature type="compositionally biased region" description="Acidic residues" evidence="11">
    <location>
        <begin position="623"/>
        <end position="642"/>
    </location>
</feature>
<keyword evidence="3" id="KW-0698">rRNA processing</keyword>
<gene>
    <name evidence="15" type="ORF">BDV98DRAFT_635681</name>
</gene>
<comment type="function">
    <text evidence="10">RNA helicase.</text>
</comment>
<evidence type="ECO:0000256" key="11">
    <source>
        <dbReference type="SAM" id="MobiDB-lite"/>
    </source>
</evidence>
<comment type="domain">
    <text evidence="10">The Q motif is unique to and characteristic of the DEAD box family of RNA helicases and controls ATP binding and hydrolysis.</text>
</comment>
<dbReference type="PROSITE" id="PS51195">
    <property type="entry name" value="Q_MOTIF"/>
    <property type="match status" value="1"/>
</dbReference>
<evidence type="ECO:0000256" key="9">
    <source>
        <dbReference type="PROSITE-ProRule" id="PRU00552"/>
    </source>
</evidence>
<reference evidence="15 16" key="1">
    <citation type="journal article" date="2019" name="Nat. Ecol. Evol.">
        <title>Megaphylogeny resolves global patterns of mushroom evolution.</title>
        <authorList>
            <person name="Varga T."/>
            <person name="Krizsan K."/>
            <person name="Foldi C."/>
            <person name="Dima B."/>
            <person name="Sanchez-Garcia M."/>
            <person name="Sanchez-Ramirez S."/>
            <person name="Szollosi G.J."/>
            <person name="Szarkandi J.G."/>
            <person name="Papp V."/>
            <person name="Albert L."/>
            <person name="Andreopoulos W."/>
            <person name="Angelini C."/>
            <person name="Antonin V."/>
            <person name="Barry K.W."/>
            <person name="Bougher N.L."/>
            <person name="Buchanan P."/>
            <person name="Buyck B."/>
            <person name="Bense V."/>
            <person name="Catcheside P."/>
            <person name="Chovatia M."/>
            <person name="Cooper J."/>
            <person name="Damon W."/>
            <person name="Desjardin D."/>
            <person name="Finy P."/>
            <person name="Geml J."/>
            <person name="Haridas S."/>
            <person name="Hughes K."/>
            <person name="Justo A."/>
            <person name="Karasinski D."/>
            <person name="Kautmanova I."/>
            <person name="Kiss B."/>
            <person name="Kocsube S."/>
            <person name="Kotiranta H."/>
            <person name="LaButti K.M."/>
            <person name="Lechner B.E."/>
            <person name="Liimatainen K."/>
            <person name="Lipzen A."/>
            <person name="Lukacs Z."/>
            <person name="Mihaltcheva S."/>
            <person name="Morgado L.N."/>
            <person name="Niskanen T."/>
            <person name="Noordeloos M.E."/>
            <person name="Ohm R.A."/>
            <person name="Ortiz-Santana B."/>
            <person name="Ovrebo C."/>
            <person name="Racz N."/>
            <person name="Riley R."/>
            <person name="Savchenko A."/>
            <person name="Shiryaev A."/>
            <person name="Soop K."/>
            <person name="Spirin V."/>
            <person name="Szebenyi C."/>
            <person name="Tomsovsky M."/>
            <person name="Tulloss R.E."/>
            <person name="Uehling J."/>
            <person name="Grigoriev I.V."/>
            <person name="Vagvolgyi C."/>
            <person name="Papp T."/>
            <person name="Martin F.M."/>
            <person name="Miettinen O."/>
            <person name="Hibbett D.S."/>
            <person name="Nagy L.G."/>
        </authorList>
    </citation>
    <scope>NUCLEOTIDE SEQUENCE [LARGE SCALE GENOMIC DNA]</scope>
    <source>
        <strain evidence="15 16">CBS 309.79</strain>
    </source>
</reference>
<accession>A0A5C3Q5B6</accession>
<dbReference type="EC" id="3.6.4.13" evidence="10"/>
<dbReference type="SUPFAM" id="SSF52540">
    <property type="entry name" value="P-loop containing nucleoside triphosphate hydrolases"/>
    <property type="match status" value="2"/>
</dbReference>
<evidence type="ECO:0000259" key="14">
    <source>
        <dbReference type="PROSITE" id="PS51195"/>
    </source>
</evidence>
<feature type="compositionally biased region" description="Acidic residues" evidence="11">
    <location>
        <begin position="816"/>
        <end position="825"/>
    </location>
</feature>
<keyword evidence="8 10" id="KW-0694">RNA-binding</keyword>
<dbReference type="SMART" id="SM01178">
    <property type="entry name" value="DUF4217"/>
    <property type="match status" value="1"/>
</dbReference>
<dbReference type="Proteomes" id="UP000305067">
    <property type="component" value="Unassembled WGS sequence"/>
</dbReference>
<dbReference type="PROSITE" id="PS00039">
    <property type="entry name" value="DEAD_ATP_HELICASE"/>
    <property type="match status" value="1"/>
</dbReference>
<evidence type="ECO:0000256" key="2">
    <source>
        <dbReference type="ARBA" id="ARBA00022517"/>
    </source>
</evidence>
<comment type="similarity">
    <text evidence="10">Belongs to the DEAD box helicase family.</text>
</comment>
<dbReference type="STRING" id="1884261.A0A5C3Q5B6"/>
<dbReference type="SMART" id="SM00487">
    <property type="entry name" value="DEXDc"/>
    <property type="match status" value="1"/>
</dbReference>
<feature type="compositionally biased region" description="Basic and acidic residues" evidence="11">
    <location>
        <begin position="744"/>
        <end position="773"/>
    </location>
</feature>
<dbReference type="InterPro" id="IPR000629">
    <property type="entry name" value="RNA-helicase_DEAD-box_CS"/>
</dbReference>
<dbReference type="Pfam" id="PF13959">
    <property type="entry name" value="CTE_SPB4"/>
    <property type="match status" value="1"/>
</dbReference>
<feature type="compositionally biased region" description="Basic and acidic residues" evidence="11">
    <location>
        <begin position="35"/>
        <end position="61"/>
    </location>
</feature>
<evidence type="ECO:0000256" key="1">
    <source>
        <dbReference type="ARBA" id="ARBA00004604"/>
    </source>
</evidence>
<comment type="catalytic activity">
    <reaction evidence="10">
        <text>ATP + H2O = ADP + phosphate + H(+)</text>
        <dbReference type="Rhea" id="RHEA:13065"/>
        <dbReference type="ChEBI" id="CHEBI:15377"/>
        <dbReference type="ChEBI" id="CHEBI:15378"/>
        <dbReference type="ChEBI" id="CHEBI:30616"/>
        <dbReference type="ChEBI" id="CHEBI:43474"/>
        <dbReference type="ChEBI" id="CHEBI:456216"/>
        <dbReference type="EC" id="3.6.4.13"/>
    </reaction>
</comment>
<comment type="subcellular location">
    <subcellularLocation>
        <location evidence="1">Nucleus</location>
        <location evidence="1">Nucleolus</location>
    </subcellularLocation>
</comment>
<evidence type="ECO:0000256" key="10">
    <source>
        <dbReference type="RuleBase" id="RU365068"/>
    </source>
</evidence>
<feature type="region of interest" description="Disordered" evidence="11">
    <location>
        <begin position="695"/>
        <end position="723"/>
    </location>
</feature>
<dbReference type="GO" id="GO:0016887">
    <property type="term" value="F:ATP hydrolysis activity"/>
    <property type="evidence" value="ECO:0007669"/>
    <property type="project" value="RHEA"/>
</dbReference>
<evidence type="ECO:0000256" key="8">
    <source>
        <dbReference type="ARBA" id="ARBA00022884"/>
    </source>
</evidence>
<feature type="short sequence motif" description="Q motif" evidence="9">
    <location>
        <begin position="59"/>
        <end position="87"/>
    </location>
</feature>
<feature type="domain" description="Helicase ATP-binding" evidence="12">
    <location>
        <begin position="90"/>
        <end position="264"/>
    </location>
</feature>
<feature type="domain" description="Helicase C-terminal" evidence="13">
    <location>
        <begin position="297"/>
        <end position="465"/>
    </location>
</feature>
<keyword evidence="2" id="KW-0690">Ribosome biogenesis</keyword>
<keyword evidence="4 10" id="KW-0547">Nucleotide-binding</keyword>
<feature type="region of interest" description="Disordered" evidence="11">
    <location>
        <begin position="741"/>
        <end position="884"/>
    </location>
</feature>
<dbReference type="GO" id="GO:0003723">
    <property type="term" value="F:RNA binding"/>
    <property type="evidence" value="ECO:0007669"/>
    <property type="project" value="UniProtKB-UniRule"/>
</dbReference>
<dbReference type="Gene3D" id="3.40.50.300">
    <property type="entry name" value="P-loop containing nucleotide triphosphate hydrolases"/>
    <property type="match status" value="2"/>
</dbReference>
<evidence type="ECO:0000256" key="7">
    <source>
        <dbReference type="ARBA" id="ARBA00022840"/>
    </source>
</evidence>
<organism evidence="15 16">
    <name type="scientific">Pterulicium gracile</name>
    <dbReference type="NCBI Taxonomy" id="1884261"/>
    <lineage>
        <taxon>Eukaryota</taxon>
        <taxon>Fungi</taxon>
        <taxon>Dikarya</taxon>
        <taxon>Basidiomycota</taxon>
        <taxon>Agaricomycotina</taxon>
        <taxon>Agaricomycetes</taxon>
        <taxon>Agaricomycetidae</taxon>
        <taxon>Agaricales</taxon>
        <taxon>Pleurotineae</taxon>
        <taxon>Pterulaceae</taxon>
        <taxon>Pterulicium</taxon>
    </lineage>
</organism>
<proteinExistence type="inferred from homology"/>
<dbReference type="PROSITE" id="PS51192">
    <property type="entry name" value="HELICASE_ATP_BIND_1"/>
    <property type="match status" value="1"/>
</dbReference>